<organism evidence="1 2">
    <name type="scientific">Mycena venus</name>
    <dbReference type="NCBI Taxonomy" id="2733690"/>
    <lineage>
        <taxon>Eukaryota</taxon>
        <taxon>Fungi</taxon>
        <taxon>Dikarya</taxon>
        <taxon>Basidiomycota</taxon>
        <taxon>Agaricomycotina</taxon>
        <taxon>Agaricomycetes</taxon>
        <taxon>Agaricomycetidae</taxon>
        <taxon>Agaricales</taxon>
        <taxon>Marasmiineae</taxon>
        <taxon>Mycenaceae</taxon>
        <taxon>Mycena</taxon>
    </lineage>
</organism>
<evidence type="ECO:0000313" key="1">
    <source>
        <dbReference type="EMBL" id="KAF7344119.1"/>
    </source>
</evidence>
<gene>
    <name evidence="1" type="ORF">MVEN_01701700</name>
</gene>
<keyword evidence="2" id="KW-1185">Reference proteome</keyword>
<dbReference type="Proteomes" id="UP000620124">
    <property type="component" value="Unassembled WGS sequence"/>
</dbReference>
<sequence length="215" mass="24253">MAQAYPSINIEGFKIGVNDGIQIISKFFNEFQPVFEGAPDERGLTDQLLLAIAKKSSPGRIVLSRPSPQQEGQWGYDYLLKFSMRKNTATPFLQTENVAIYIQAKSFKTEIFGGVALEVADFTYTNTNGMQMDLLHAKVQAEKRADPSARIYGGYILYSKTDRNNMFLPLDDVRDAYQSTQRKAMTKDAANRAMSKEFIEARDRYLILSMPTYGA</sequence>
<evidence type="ECO:0000313" key="2">
    <source>
        <dbReference type="Proteomes" id="UP000620124"/>
    </source>
</evidence>
<proteinExistence type="predicted"/>
<accession>A0A8H6XPI9</accession>
<dbReference type="OrthoDB" id="2789384at2759"/>
<dbReference type="AlphaFoldDB" id="A0A8H6XPI9"/>
<name>A0A8H6XPI9_9AGAR</name>
<reference evidence="1" key="1">
    <citation type="submission" date="2020-05" db="EMBL/GenBank/DDBJ databases">
        <title>Mycena genomes resolve the evolution of fungal bioluminescence.</title>
        <authorList>
            <person name="Tsai I.J."/>
        </authorList>
    </citation>
    <scope>NUCLEOTIDE SEQUENCE</scope>
    <source>
        <strain evidence="1">CCC161011</strain>
    </source>
</reference>
<protein>
    <submittedName>
        <fullName evidence="1">Uncharacterized protein</fullName>
    </submittedName>
</protein>
<comment type="caution">
    <text evidence="1">The sequence shown here is derived from an EMBL/GenBank/DDBJ whole genome shotgun (WGS) entry which is preliminary data.</text>
</comment>
<dbReference type="EMBL" id="JACAZI010000015">
    <property type="protein sequence ID" value="KAF7344119.1"/>
    <property type="molecule type" value="Genomic_DNA"/>
</dbReference>